<dbReference type="Proteomes" id="UP001497623">
    <property type="component" value="Unassembled WGS sequence"/>
</dbReference>
<reference evidence="1 2" key="1">
    <citation type="submission" date="2024-05" db="EMBL/GenBank/DDBJ databases">
        <authorList>
            <person name="Wallberg A."/>
        </authorList>
    </citation>
    <scope>NUCLEOTIDE SEQUENCE [LARGE SCALE GENOMIC DNA]</scope>
</reference>
<proteinExistence type="predicted"/>
<name>A0AAV2QP87_MEGNR</name>
<accession>A0AAV2QP87</accession>
<sequence length="130" mass="15445">MVKYCKDFFVKKKTALNERYSKCMWKSSDENGEKKCIQNKDNLTASLNPTFHPKNGDFVVCKYNHLKWIGFVDSQDDKFEYFGINFLFPSGYCKYNFFPEKKDFCYVIKENILGILTSHNLKSWYKSHSI</sequence>
<comment type="caution">
    <text evidence="1">The sequence shown here is derived from an EMBL/GenBank/DDBJ whole genome shotgun (WGS) entry which is preliminary data.</text>
</comment>
<organism evidence="1 2">
    <name type="scientific">Meganyctiphanes norvegica</name>
    <name type="common">Northern krill</name>
    <name type="synonym">Thysanopoda norvegica</name>
    <dbReference type="NCBI Taxonomy" id="48144"/>
    <lineage>
        <taxon>Eukaryota</taxon>
        <taxon>Metazoa</taxon>
        <taxon>Ecdysozoa</taxon>
        <taxon>Arthropoda</taxon>
        <taxon>Crustacea</taxon>
        <taxon>Multicrustacea</taxon>
        <taxon>Malacostraca</taxon>
        <taxon>Eumalacostraca</taxon>
        <taxon>Eucarida</taxon>
        <taxon>Euphausiacea</taxon>
        <taxon>Euphausiidae</taxon>
        <taxon>Meganyctiphanes</taxon>
    </lineage>
</organism>
<keyword evidence="2" id="KW-1185">Reference proteome</keyword>
<dbReference type="EMBL" id="CAXKWB010008698">
    <property type="protein sequence ID" value="CAL4091999.1"/>
    <property type="molecule type" value="Genomic_DNA"/>
</dbReference>
<protein>
    <submittedName>
        <fullName evidence="1">Uncharacterized protein</fullName>
    </submittedName>
</protein>
<evidence type="ECO:0000313" key="1">
    <source>
        <dbReference type="EMBL" id="CAL4091999.1"/>
    </source>
</evidence>
<dbReference type="AlphaFoldDB" id="A0AAV2QP87"/>
<evidence type="ECO:0000313" key="2">
    <source>
        <dbReference type="Proteomes" id="UP001497623"/>
    </source>
</evidence>
<gene>
    <name evidence="1" type="ORF">MNOR_LOCUS14491</name>
</gene>